<comment type="caution">
    <text evidence="1">The sequence shown here is derived from an EMBL/GenBank/DDBJ whole genome shotgun (WGS) entry which is preliminary data.</text>
</comment>
<evidence type="ECO:0000313" key="1">
    <source>
        <dbReference type="EMBL" id="ROR89952.1"/>
    </source>
</evidence>
<organism evidence="1 2">
    <name type="scientific">Nocardioides aurantiacus</name>
    <dbReference type="NCBI Taxonomy" id="86796"/>
    <lineage>
        <taxon>Bacteria</taxon>
        <taxon>Bacillati</taxon>
        <taxon>Actinomycetota</taxon>
        <taxon>Actinomycetes</taxon>
        <taxon>Propionibacteriales</taxon>
        <taxon>Nocardioidaceae</taxon>
        <taxon>Nocardioides</taxon>
    </lineage>
</organism>
<protein>
    <submittedName>
        <fullName evidence="1">Uncharacterized protein</fullName>
    </submittedName>
</protein>
<keyword evidence="2" id="KW-1185">Reference proteome</keyword>
<dbReference type="AlphaFoldDB" id="A0A3N2CQZ8"/>
<gene>
    <name evidence="1" type="ORF">EDD33_0783</name>
</gene>
<dbReference type="EMBL" id="RKHO01000001">
    <property type="protein sequence ID" value="ROR89952.1"/>
    <property type="molecule type" value="Genomic_DNA"/>
</dbReference>
<dbReference type="OrthoDB" id="3790630at2"/>
<reference evidence="1 2" key="1">
    <citation type="submission" date="2018-11" db="EMBL/GenBank/DDBJ databases">
        <title>Sequencing the genomes of 1000 actinobacteria strains.</title>
        <authorList>
            <person name="Klenk H.-P."/>
        </authorList>
    </citation>
    <scope>NUCLEOTIDE SEQUENCE [LARGE SCALE GENOMIC DNA]</scope>
    <source>
        <strain evidence="1 2">DSM 12652</strain>
    </source>
</reference>
<accession>A0A3N2CQZ8</accession>
<proteinExistence type="predicted"/>
<sequence length="76" mass="8008">MFHLVAPLRAPRSPLAGWAERSQQAACRNAMAASTALAAQRRERDEVAAYVETVVAHRTGTAVGAVRPAPRTAALG</sequence>
<dbReference type="Proteomes" id="UP000281738">
    <property type="component" value="Unassembled WGS sequence"/>
</dbReference>
<dbReference type="RefSeq" id="WP_123389189.1">
    <property type="nucleotide sequence ID" value="NZ_RKHO01000001.1"/>
</dbReference>
<name>A0A3N2CQZ8_9ACTN</name>
<evidence type="ECO:0000313" key="2">
    <source>
        <dbReference type="Proteomes" id="UP000281738"/>
    </source>
</evidence>